<reference evidence="2" key="1">
    <citation type="submission" date="2018-08" db="EMBL/GenBank/DDBJ databases">
        <authorList>
            <person name="Grouzdev D.S."/>
            <person name="Krutkina M.S."/>
        </authorList>
    </citation>
    <scope>NUCLEOTIDE SEQUENCE [LARGE SCALE GENOMIC DNA]</scope>
    <source>
        <strain evidence="2">4-11</strain>
    </source>
</reference>
<keyword evidence="2" id="KW-1185">Reference proteome</keyword>
<dbReference type="Gene3D" id="3.10.530.10">
    <property type="entry name" value="CPE0013-like"/>
    <property type="match status" value="1"/>
</dbReference>
<dbReference type="InterPro" id="IPR012460">
    <property type="entry name" value="DUF1667"/>
</dbReference>
<dbReference type="PANTHER" id="PTHR39450:SF1">
    <property type="entry name" value="DUF1667 DOMAIN-CONTAINING PROTEIN"/>
    <property type="match status" value="1"/>
</dbReference>
<dbReference type="Pfam" id="PF07892">
    <property type="entry name" value="DUF1667"/>
    <property type="match status" value="1"/>
</dbReference>
<dbReference type="InterPro" id="IPR036593">
    <property type="entry name" value="CPE0013-like_sf"/>
</dbReference>
<accession>A0A372MF63</accession>
<dbReference type="AlphaFoldDB" id="A0A372MF63"/>
<sequence>MRREYTCIICPIGCDMTAEIEDNEMVSLVGNNCAKGRVYVQQELTNPIRTIATSVLVKGGELPLASVRLNKPVPKASLFKVMAEAKKVILLAPVRIGQVALQNVAGTGADLVVTKHVDAIH</sequence>
<proteinExistence type="predicted"/>
<dbReference type="EMBL" id="QUWK01000009">
    <property type="protein sequence ID" value="RFU94409.1"/>
    <property type="molecule type" value="Genomic_DNA"/>
</dbReference>
<organism evidence="1 2">
    <name type="scientific">Sphaerochaeta halotolerans</name>
    <dbReference type="NCBI Taxonomy" id="2293840"/>
    <lineage>
        <taxon>Bacteria</taxon>
        <taxon>Pseudomonadati</taxon>
        <taxon>Spirochaetota</taxon>
        <taxon>Spirochaetia</taxon>
        <taxon>Spirochaetales</taxon>
        <taxon>Sphaerochaetaceae</taxon>
        <taxon>Sphaerochaeta</taxon>
    </lineage>
</organism>
<dbReference type="RefSeq" id="WP_117330748.1">
    <property type="nucleotide sequence ID" value="NZ_QUWK01000009.1"/>
</dbReference>
<comment type="caution">
    <text evidence="1">The sequence shown here is derived from an EMBL/GenBank/DDBJ whole genome shotgun (WGS) entry which is preliminary data.</text>
</comment>
<dbReference type="PANTHER" id="PTHR39450">
    <property type="entry name" value="MOLYBDOPTERIN OXIDOREDUCTASE, 4FE-4S CLUSTER-BINDING SUBUNIT"/>
    <property type="match status" value="1"/>
</dbReference>
<name>A0A372MF63_9SPIR</name>
<dbReference type="SUPFAM" id="SSF160148">
    <property type="entry name" value="CPE0013-like"/>
    <property type="match status" value="1"/>
</dbReference>
<protein>
    <submittedName>
        <fullName evidence="1">DUF1667 domain-containing protein</fullName>
    </submittedName>
</protein>
<dbReference type="SUPFAM" id="SSF53706">
    <property type="entry name" value="Formate dehydrogenase/DMSO reductase, domains 1-3"/>
    <property type="match status" value="1"/>
</dbReference>
<dbReference type="Proteomes" id="UP000264002">
    <property type="component" value="Unassembled WGS sequence"/>
</dbReference>
<evidence type="ECO:0000313" key="2">
    <source>
        <dbReference type="Proteomes" id="UP000264002"/>
    </source>
</evidence>
<gene>
    <name evidence="1" type="ORF">DYP60_09400</name>
</gene>
<evidence type="ECO:0000313" key="1">
    <source>
        <dbReference type="EMBL" id="RFU94409.1"/>
    </source>
</evidence>
<reference evidence="1 2" key="2">
    <citation type="submission" date="2018-09" db="EMBL/GenBank/DDBJ databases">
        <title>Genome of Sphaerochaeta halotolerans strain 4-11.</title>
        <authorList>
            <person name="Nazina T.N."/>
            <person name="Sokolova D.S."/>
        </authorList>
    </citation>
    <scope>NUCLEOTIDE SEQUENCE [LARGE SCALE GENOMIC DNA]</scope>
    <source>
        <strain evidence="1 2">4-11</strain>
    </source>
</reference>